<sequence>MEIFTTILTIIVSSLSFGGLFVNNSLTKVIEKNSEEVKQIDVRVNSVPTHQLLKGKADSIQISLKEWQPRENISLELVEIETDEINLNLSQLRNLKKIEQNEWKKILNSPLNLAGRMILNQDDLNNILTSSQAKSIMAKLAEESDVQIMDLKLDLQTNNRIRIDTKAKLPIRKEELLNINLEFTLDLIKGHKLRITDVKGTLNNRQLSSKLLQGFADNINTQLTLQKLEKYGVIARLLKFKIEDNKLEIAGFVHLDNQSP</sequence>
<proteinExistence type="predicted"/>
<accession>A0A844GVH6</accession>
<dbReference type="InterPro" id="IPR021373">
    <property type="entry name" value="DUF2993"/>
</dbReference>
<dbReference type="Pfam" id="PF11209">
    <property type="entry name" value="LmeA"/>
    <property type="match status" value="1"/>
</dbReference>
<reference evidence="1 2" key="1">
    <citation type="submission" date="2019-11" db="EMBL/GenBank/DDBJ databases">
        <title>Isolation of a new High Light Tolerant Cyanobacteria.</title>
        <authorList>
            <person name="Dobson Z."/>
            <person name="Vaughn N."/>
            <person name="Vaughn M."/>
            <person name="Fromme P."/>
            <person name="Mazor Y."/>
        </authorList>
    </citation>
    <scope>NUCLEOTIDE SEQUENCE [LARGE SCALE GENOMIC DNA]</scope>
    <source>
        <strain evidence="1 2">0216</strain>
    </source>
</reference>
<evidence type="ECO:0000313" key="1">
    <source>
        <dbReference type="EMBL" id="MTF38036.1"/>
    </source>
</evidence>
<gene>
    <name evidence="1" type="ORF">GGC33_03745</name>
</gene>
<protein>
    <submittedName>
        <fullName evidence="1">DUF2993 domain-containing protein</fullName>
    </submittedName>
</protein>
<dbReference type="Proteomes" id="UP000437131">
    <property type="component" value="Unassembled WGS sequence"/>
</dbReference>
<organism evidence="1 2">
    <name type="scientific">Cyanobacterium aponinum 0216</name>
    <dbReference type="NCBI Taxonomy" id="2676140"/>
    <lineage>
        <taxon>Bacteria</taxon>
        <taxon>Bacillati</taxon>
        <taxon>Cyanobacteriota</taxon>
        <taxon>Cyanophyceae</taxon>
        <taxon>Oscillatoriophycideae</taxon>
        <taxon>Chroococcales</taxon>
        <taxon>Geminocystaceae</taxon>
        <taxon>Cyanobacterium</taxon>
    </lineage>
</organism>
<dbReference type="AlphaFoldDB" id="A0A844GVH6"/>
<evidence type="ECO:0000313" key="2">
    <source>
        <dbReference type="Proteomes" id="UP000437131"/>
    </source>
</evidence>
<name>A0A844GVH6_9CHRO</name>
<dbReference type="EMBL" id="WMIA01000003">
    <property type="protein sequence ID" value="MTF38036.1"/>
    <property type="molecule type" value="Genomic_DNA"/>
</dbReference>
<dbReference type="RefSeq" id="WP_155082918.1">
    <property type="nucleotide sequence ID" value="NZ_WMIA01000003.1"/>
</dbReference>
<comment type="caution">
    <text evidence="1">The sequence shown here is derived from an EMBL/GenBank/DDBJ whole genome shotgun (WGS) entry which is preliminary data.</text>
</comment>